<dbReference type="EMBL" id="CCYD01000645">
    <property type="protein sequence ID" value="CEG42876.1"/>
    <property type="molecule type" value="Genomic_DNA"/>
</dbReference>
<evidence type="ECO:0000313" key="2">
    <source>
        <dbReference type="Proteomes" id="UP000054928"/>
    </source>
</evidence>
<sequence length="69" mass="7508">MIASPSPAVSCMDEILVLLLKEEGISAVCKLSNCRNEDRPSCGNVGTALKGEHVFFATWPSRRVDVMVQ</sequence>
<dbReference type="AlphaFoldDB" id="A0A0P1AP54"/>
<dbReference type="RefSeq" id="XP_024579245.1">
    <property type="nucleotide sequence ID" value="XM_024728805.1"/>
</dbReference>
<name>A0A0P1AP54_PLAHL</name>
<evidence type="ECO:0000313" key="1">
    <source>
        <dbReference type="EMBL" id="CEG42876.1"/>
    </source>
</evidence>
<keyword evidence="2" id="KW-1185">Reference proteome</keyword>
<proteinExistence type="predicted"/>
<organism evidence="1 2">
    <name type="scientific">Plasmopara halstedii</name>
    <name type="common">Downy mildew of sunflower</name>
    <dbReference type="NCBI Taxonomy" id="4781"/>
    <lineage>
        <taxon>Eukaryota</taxon>
        <taxon>Sar</taxon>
        <taxon>Stramenopiles</taxon>
        <taxon>Oomycota</taxon>
        <taxon>Peronosporomycetes</taxon>
        <taxon>Peronosporales</taxon>
        <taxon>Peronosporaceae</taxon>
        <taxon>Plasmopara</taxon>
    </lineage>
</organism>
<dbReference type="GeneID" id="36408168"/>
<accession>A0A0P1AP54</accession>
<dbReference type="Proteomes" id="UP000054928">
    <property type="component" value="Unassembled WGS sequence"/>
</dbReference>
<protein>
    <submittedName>
        <fullName evidence="1">Uncharacterized protein</fullName>
    </submittedName>
</protein>
<reference evidence="2" key="1">
    <citation type="submission" date="2014-09" db="EMBL/GenBank/DDBJ databases">
        <authorList>
            <person name="Sharma Rahul"/>
            <person name="Thines Marco"/>
        </authorList>
    </citation>
    <scope>NUCLEOTIDE SEQUENCE [LARGE SCALE GENOMIC DNA]</scope>
</reference>